<dbReference type="EMBL" id="JASCZI010241672">
    <property type="protein sequence ID" value="MED6204253.1"/>
    <property type="molecule type" value="Genomic_DNA"/>
</dbReference>
<accession>A0ABU6Y4X0</accession>
<keyword evidence="2" id="KW-1185">Reference proteome</keyword>
<evidence type="ECO:0000313" key="1">
    <source>
        <dbReference type="EMBL" id="MED6204253.1"/>
    </source>
</evidence>
<dbReference type="Proteomes" id="UP001341840">
    <property type="component" value="Unassembled WGS sequence"/>
</dbReference>
<reference evidence="1 2" key="1">
    <citation type="journal article" date="2023" name="Plants (Basel)">
        <title>Bridging the Gap: Combining Genomics and Transcriptomics Approaches to Understand Stylosanthes scabra, an Orphan Legume from the Brazilian Caatinga.</title>
        <authorList>
            <person name="Ferreira-Neto J.R.C."/>
            <person name="da Silva M.D."/>
            <person name="Binneck E."/>
            <person name="de Melo N.F."/>
            <person name="da Silva R.H."/>
            <person name="de Melo A.L.T.M."/>
            <person name="Pandolfi V."/>
            <person name="Bustamante F.O."/>
            <person name="Brasileiro-Vidal A.C."/>
            <person name="Benko-Iseppon A.M."/>
        </authorList>
    </citation>
    <scope>NUCLEOTIDE SEQUENCE [LARGE SCALE GENOMIC DNA]</scope>
    <source>
        <tissue evidence="1">Leaves</tissue>
    </source>
</reference>
<comment type="caution">
    <text evidence="1">The sequence shown here is derived from an EMBL/GenBank/DDBJ whole genome shotgun (WGS) entry which is preliminary data.</text>
</comment>
<name>A0ABU6Y4X0_9FABA</name>
<proteinExistence type="predicted"/>
<organism evidence="1 2">
    <name type="scientific">Stylosanthes scabra</name>
    <dbReference type="NCBI Taxonomy" id="79078"/>
    <lineage>
        <taxon>Eukaryota</taxon>
        <taxon>Viridiplantae</taxon>
        <taxon>Streptophyta</taxon>
        <taxon>Embryophyta</taxon>
        <taxon>Tracheophyta</taxon>
        <taxon>Spermatophyta</taxon>
        <taxon>Magnoliopsida</taxon>
        <taxon>eudicotyledons</taxon>
        <taxon>Gunneridae</taxon>
        <taxon>Pentapetalae</taxon>
        <taxon>rosids</taxon>
        <taxon>fabids</taxon>
        <taxon>Fabales</taxon>
        <taxon>Fabaceae</taxon>
        <taxon>Papilionoideae</taxon>
        <taxon>50 kb inversion clade</taxon>
        <taxon>dalbergioids sensu lato</taxon>
        <taxon>Dalbergieae</taxon>
        <taxon>Pterocarpus clade</taxon>
        <taxon>Stylosanthes</taxon>
    </lineage>
</organism>
<sequence length="155" mass="17215">MVVIHQNLNKQALHVQARSSLGLVHLWTKVFEMIPLDVSQEEYVTPGSSHAISAKHINQKRRNLVDQGTSDAVAPIRDVQPQPEAGTSHQVPQETGEPVLAQPSILEVLLKGFEDIQAKVAEGFARLSDCRDSLDATLVRHGEAIQVLEDRLRRF</sequence>
<evidence type="ECO:0000313" key="2">
    <source>
        <dbReference type="Proteomes" id="UP001341840"/>
    </source>
</evidence>
<protein>
    <submittedName>
        <fullName evidence="1">Uncharacterized protein</fullName>
    </submittedName>
</protein>
<gene>
    <name evidence="1" type="ORF">PIB30_007724</name>
</gene>